<dbReference type="Proteomes" id="UP000075920">
    <property type="component" value="Unassembled WGS sequence"/>
</dbReference>
<keyword evidence="5" id="KW-1185">Reference proteome</keyword>
<dbReference type="Pfam" id="PF13359">
    <property type="entry name" value="DDE_Tnp_4"/>
    <property type="match status" value="1"/>
</dbReference>
<evidence type="ECO:0000256" key="1">
    <source>
        <dbReference type="ARBA" id="ARBA00001968"/>
    </source>
</evidence>
<accession>A0A182W8I7</accession>
<name>A0A182W8I7_9DIPT</name>
<reference evidence="5" key="1">
    <citation type="submission" date="2013-03" db="EMBL/GenBank/DDBJ databases">
        <title>The Genome Sequence of Anopheles minimus MINIMUS1.</title>
        <authorList>
            <consortium name="The Broad Institute Genomics Platform"/>
            <person name="Neafsey D.E."/>
            <person name="Walton C."/>
            <person name="Walker B."/>
            <person name="Young S.K."/>
            <person name="Zeng Q."/>
            <person name="Gargeya S."/>
            <person name="Fitzgerald M."/>
            <person name="Haas B."/>
            <person name="Abouelleil A."/>
            <person name="Allen A.W."/>
            <person name="Alvarado L."/>
            <person name="Arachchi H.M."/>
            <person name="Berlin A.M."/>
            <person name="Chapman S.B."/>
            <person name="Gainer-Dewar J."/>
            <person name="Goldberg J."/>
            <person name="Griggs A."/>
            <person name="Gujja S."/>
            <person name="Hansen M."/>
            <person name="Howarth C."/>
            <person name="Imamovic A."/>
            <person name="Ireland A."/>
            <person name="Larimer J."/>
            <person name="McCowan C."/>
            <person name="Murphy C."/>
            <person name="Pearson M."/>
            <person name="Poon T.W."/>
            <person name="Priest M."/>
            <person name="Roberts A."/>
            <person name="Saif S."/>
            <person name="Shea T."/>
            <person name="Sisk P."/>
            <person name="Sykes S."/>
            <person name="Wortman J."/>
            <person name="Nusbaum C."/>
            <person name="Birren B."/>
        </authorList>
    </citation>
    <scope>NUCLEOTIDE SEQUENCE [LARGE SCALE GENOMIC DNA]</scope>
    <source>
        <strain evidence="5">MINIMUS1</strain>
    </source>
</reference>
<organism evidence="4 5">
    <name type="scientific">Anopheles minimus</name>
    <dbReference type="NCBI Taxonomy" id="112268"/>
    <lineage>
        <taxon>Eukaryota</taxon>
        <taxon>Metazoa</taxon>
        <taxon>Ecdysozoa</taxon>
        <taxon>Arthropoda</taxon>
        <taxon>Hexapoda</taxon>
        <taxon>Insecta</taxon>
        <taxon>Pterygota</taxon>
        <taxon>Neoptera</taxon>
        <taxon>Endopterygota</taxon>
        <taxon>Diptera</taxon>
        <taxon>Nematocera</taxon>
        <taxon>Culicoidea</taxon>
        <taxon>Culicidae</taxon>
        <taxon>Anophelinae</taxon>
        <taxon>Anopheles</taxon>
    </lineage>
</organism>
<evidence type="ECO:0000313" key="4">
    <source>
        <dbReference type="EnsemblMetazoa" id="AMIN006661-PA"/>
    </source>
</evidence>
<comment type="cofactor">
    <cofactor evidence="1">
        <name>a divalent metal cation</name>
        <dbReference type="ChEBI" id="CHEBI:60240"/>
    </cofactor>
</comment>
<dbReference type="VEuPathDB" id="VectorBase:AMIN006661"/>
<sequence>MSSIVLLRIVDANYNFVFADVGCQGRISDGGVLANSPIMQKLERKELNIPSPEILRVPYNIKVPYFLLGDQAFAMKDYCLRPYGGLHAADSMESSFNYRLSRARRTVENAFGILTKVFNVLAKPIEVEPDIAEKIVLAAVHLHNFRRRHTLYNFSSSLLPAASNFHTTSHESEQFN</sequence>
<evidence type="ECO:0000256" key="2">
    <source>
        <dbReference type="ARBA" id="ARBA00022723"/>
    </source>
</evidence>
<proteinExistence type="predicted"/>
<feature type="domain" description="DDE Tnp4" evidence="3">
    <location>
        <begin position="3"/>
        <end position="144"/>
    </location>
</feature>
<keyword evidence="2" id="KW-0479">Metal-binding</keyword>
<protein>
    <submittedName>
        <fullName evidence="4">DDE Tnp4 domain-containing protein</fullName>
    </submittedName>
</protein>
<dbReference type="STRING" id="112268.A0A182W8I7"/>
<dbReference type="GO" id="GO:0046872">
    <property type="term" value="F:metal ion binding"/>
    <property type="evidence" value="ECO:0007669"/>
    <property type="project" value="UniProtKB-KW"/>
</dbReference>
<evidence type="ECO:0000313" key="5">
    <source>
        <dbReference type="Proteomes" id="UP000075920"/>
    </source>
</evidence>
<dbReference type="EnsemblMetazoa" id="AMIN006661-RA">
    <property type="protein sequence ID" value="AMIN006661-PA"/>
    <property type="gene ID" value="AMIN006661"/>
</dbReference>
<reference evidence="4" key="2">
    <citation type="submission" date="2020-05" db="UniProtKB">
        <authorList>
            <consortium name="EnsemblMetazoa"/>
        </authorList>
    </citation>
    <scope>IDENTIFICATION</scope>
    <source>
        <strain evidence="4">MINIMUS1</strain>
    </source>
</reference>
<dbReference type="InterPro" id="IPR027806">
    <property type="entry name" value="HARBI1_dom"/>
</dbReference>
<evidence type="ECO:0000259" key="3">
    <source>
        <dbReference type="Pfam" id="PF13359"/>
    </source>
</evidence>
<dbReference type="AlphaFoldDB" id="A0A182W8I7"/>